<sequence>MATPGSALRPSHSTSSAPLLSRHPSLERAYSALTTAWREHILPQQALLDDPSGDAAAKLLRYIPDEELTEGLRRSWAAGGGARGGRGGGGPCVSVRRWDELVEEVEAKANQLRRAGNRGRAAALARGLADAVFAHAYPRLDVEVTKKMNHLLKAPFCVHPKTGRVCVPLDVESIWEFDPDAVPELGPLLSEARAAEAEGGAAKEDVWRATALGPHIAAWETNFLAPLARDCKSALASRAAKDAAEQRRGDISW</sequence>
<dbReference type="SUPFAM" id="SSF56747">
    <property type="entry name" value="Prim-pol domain"/>
    <property type="match status" value="1"/>
</dbReference>
<dbReference type="OrthoDB" id="19606at2759"/>
<evidence type="ECO:0000313" key="4">
    <source>
        <dbReference type="Proteomes" id="UP000247498"/>
    </source>
</evidence>
<name>A0A2V0NSC7_9CHLO</name>
<evidence type="ECO:0000256" key="2">
    <source>
        <dbReference type="SAM" id="MobiDB-lite"/>
    </source>
</evidence>
<accession>A0A2V0NSC7</accession>
<dbReference type="Pfam" id="PF01896">
    <property type="entry name" value="DNA_primase_S"/>
    <property type="match status" value="1"/>
</dbReference>
<dbReference type="PANTHER" id="PTHR10536">
    <property type="entry name" value="DNA PRIMASE SMALL SUBUNIT"/>
    <property type="match status" value="1"/>
</dbReference>
<dbReference type="InterPro" id="IPR002755">
    <property type="entry name" value="DNA_primase_S"/>
</dbReference>
<comment type="similarity">
    <text evidence="1">Belongs to the eukaryotic-type primase small subunit family.</text>
</comment>
<dbReference type="STRING" id="307507.A0A2V0NSC7"/>
<protein>
    <submittedName>
        <fullName evidence="3">Uncharacterized protein</fullName>
    </submittedName>
</protein>
<dbReference type="InParanoid" id="A0A2V0NSC7"/>
<keyword evidence="4" id="KW-1185">Reference proteome</keyword>
<proteinExistence type="inferred from homology"/>
<dbReference type="Proteomes" id="UP000247498">
    <property type="component" value="Unassembled WGS sequence"/>
</dbReference>
<feature type="region of interest" description="Disordered" evidence="2">
    <location>
        <begin position="1"/>
        <end position="20"/>
    </location>
</feature>
<dbReference type="Gene3D" id="3.90.920.10">
    <property type="entry name" value="DNA primase, PRIM domain"/>
    <property type="match status" value="1"/>
</dbReference>
<dbReference type="EMBL" id="BDRX01000005">
    <property type="protein sequence ID" value="GBF88443.1"/>
    <property type="molecule type" value="Genomic_DNA"/>
</dbReference>
<comment type="caution">
    <text evidence="3">The sequence shown here is derived from an EMBL/GenBank/DDBJ whole genome shotgun (WGS) entry which is preliminary data.</text>
</comment>
<dbReference type="GO" id="GO:0003899">
    <property type="term" value="F:DNA-directed RNA polymerase activity"/>
    <property type="evidence" value="ECO:0007669"/>
    <property type="project" value="InterPro"/>
</dbReference>
<dbReference type="GO" id="GO:0006269">
    <property type="term" value="P:DNA replication, synthesis of primer"/>
    <property type="evidence" value="ECO:0007669"/>
    <property type="project" value="InterPro"/>
</dbReference>
<evidence type="ECO:0000313" key="3">
    <source>
        <dbReference type="EMBL" id="GBF88443.1"/>
    </source>
</evidence>
<dbReference type="AlphaFoldDB" id="A0A2V0NSC7"/>
<evidence type="ECO:0000256" key="1">
    <source>
        <dbReference type="ARBA" id="ARBA00009762"/>
    </source>
</evidence>
<gene>
    <name evidence="3" type="ORF">Rsub_01155</name>
</gene>
<organism evidence="3 4">
    <name type="scientific">Raphidocelis subcapitata</name>
    <dbReference type="NCBI Taxonomy" id="307507"/>
    <lineage>
        <taxon>Eukaryota</taxon>
        <taxon>Viridiplantae</taxon>
        <taxon>Chlorophyta</taxon>
        <taxon>core chlorophytes</taxon>
        <taxon>Chlorophyceae</taxon>
        <taxon>CS clade</taxon>
        <taxon>Sphaeropleales</taxon>
        <taxon>Selenastraceae</taxon>
        <taxon>Raphidocelis</taxon>
    </lineage>
</organism>
<reference evidence="3 4" key="1">
    <citation type="journal article" date="2018" name="Sci. Rep.">
        <title>Raphidocelis subcapitata (=Pseudokirchneriella subcapitata) provides an insight into genome evolution and environmental adaptations in the Sphaeropleales.</title>
        <authorList>
            <person name="Suzuki S."/>
            <person name="Yamaguchi H."/>
            <person name="Nakajima N."/>
            <person name="Kawachi M."/>
        </authorList>
    </citation>
    <scope>NUCLEOTIDE SEQUENCE [LARGE SCALE GENOMIC DNA]</scope>
    <source>
        <strain evidence="3 4">NIES-35</strain>
    </source>
</reference>